<dbReference type="PANTHER" id="PTHR10067:SF17">
    <property type="entry name" value="PHOSPHATIDYLSERINE DECARBOXYLASE PROENZYME 2"/>
    <property type="match status" value="1"/>
</dbReference>
<gene>
    <name evidence="11" type="primary">psd</name>
    <name evidence="12" type="ORF">CA839_05420</name>
</gene>
<comment type="pathway">
    <text evidence="11">Phospholipid metabolism; phosphatidylethanolamine biosynthesis; phosphatidylethanolamine from CDP-diacylglycerol: step 2/2.</text>
</comment>
<dbReference type="EC" id="4.1.1.65" evidence="11"/>
<feature type="active site" description="Schiff-base intermediate with substrate; via pyruvic acid; for decarboxylase activity" evidence="11">
    <location>
        <position position="260"/>
    </location>
</feature>
<comment type="catalytic activity">
    <reaction evidence="11">
        <text>a 1,2-diacyl-sn-glycero-3-phospho-L-serine + H(+) = a 1,2-diacyl-sn-glycero-3-phosphoethanolamine + CO2</text>
        <dbReference type="Rhea" id="RHEA:20828"/>
        <dbReference type="ChEBI" id="CHEBI:15378"/>
        <dbReference type="ChEBI" id="CHEBI:16526"/>
        <dbReference type="ChEBI" id="CHEBI:57262"/>
        <dbReference type="ChEBI" id="CHEBI:64612"/>
        <dbReference type="EC" id="4.1.1.65"/>
    </reaction>
</comment>
<evidence type="ECO:0000256" key="2">
    <source>
        <dbReference type="ARBA" id="ARBA00022516"/>
    </source>
</evidence>
<organism evidence="12 13">
    <name type="scientific">Fusobacterium nucleatum subsp. polymorphum</name>
    <name type="common">Fusobacterium polymorphum</name>
    <dbReference type="NCBI Taxonomy" id="76857"/>
    <lineage>
        <taxon>Bacteria</taxon>
        <taxon>Fusobacteriati</taxon>
        <taxon>Fusobacteriota</taxon>
        <taxon>Fusobacteriia</taxon>
        <taxon>Fusobacteriales</taxon>
        <taxon>Fusobacteriaceae</taxon>
        <taxon>Fusobacterium</taxon>
    </lineage>
</organism>
<evidence type="ECO:0000256" key="6">
    <source>
        <dbReference type="ARBA" id="ARBA00023145"/>
    </source>
</evidence>
<evidence type="ECO:0000256" key="3">
    <source>
        <dbReference type="ARBA" id="ARBA00022793"/>
    </source>
</evidence>
<evidence type="ECO:0000313" key="13">
    <source>
        <dbReference type="Proteomes" id="UP000197470"/>
    </source>
</evidence>
<evidence type="ECO:0000256" key="10">
    <source>
        <dbReference type="ARBA" id="ARBA00023317"/>
    </source>
</evidence>
<keyword evidence="7 11" id="KW-0594">Phospholipid biosynthesis</keyword>
<evidence type="ECO:0000256" key="8">
    <source>
        <dbReference type="ARBA" id="ARBA00023239"/>
    </source>
</evidence>
<dbReference type="InterPro" id="IPR003817">
    <property type="entry name" value="PS_Dcarbxylase"/>
</dbReference>
<feature type="chain" id="PRO_5023297485" description="Phosphatidylserine decarboxylase alpha chain" evidence="11">
    <location>
        <begin position="260"/>
        <end position="300"/>
    </location>
</feature>
<reference evidence="12 13" key="1">
    <citation type="submission" date="2017-05" db="EMBL/GenBank/DDBJ databases">
        <title>Genome sequencing of Fusobacterium nucleatum subsp. polymorphum KCOM 1001 (=ChDC F119).</title>
        <authorList>
            <person name="Kook J.-K."/>
            <person name="Park S.-N."/>
            <person name="Lim Y.K."/>
            <person name="Roh H."/>
        </authorList>
    </citation>
    <scope>NUCLEOTIDE SEQUENCE [LARGE SCALE GENOMIC DNA]</scope>
    <source>
        <strain evidence="12 13">KCOM 1001</strain>
    </source>
</reference>
<name>A0A246EFM6_FUSNP</name>
<feature type="chain" id="PRO_5023297486" description="Phosphatidylserine decarboxylase beta chain" evidence="11">
    <location>
        <begin position="1"/>
        <end position="259"/>
    </location>
</feature>
<protein>
    <recommendedName>
        <fullName evidence="11">Phosphatidylserine decarboxylase proenzyme</fullName>
        <ecNumber evidence="11">4.1.1.65</ecNumber>
    </recommendedName>
    <component>
        <recommendedName>
            <fullName evidence="11">Phosphatidylserine decarboxylase alpha chain</fullName>
        </recommendedName>
    </component>
    <component>
        <recommendedName>
            <fullName evidence="11">Phosphatidylserine decarboxylase beta chain</fullName>
        </recommendedName>
    </component>
</protein>
<keyword evidence="6 11" id="KW-0865">Zymogen</keyword>
<comment type="PTM">
    <text evidence="11">Is synthesized initially as an inactive proenzyme. Formation of the active enzyme involves a self-maturation process in which the active site pyruvoyl group is generated from an internal serine residue via an autocatalytic post-translational modification. Two non-identical subunits are generated from the proenzyme in this reaction, and the pyruvate is formed at the N-terminus of the alpha chain, which is derived from the carboxyl end of the proenzyme. The autoendoproteolytic cleavage occurs by a canonical serine protease mechanism, in which the side chain hydroxyl group of the serine supplies its oxygen atom to form the C-terminus of the beta chain, while the remainder of the serine residue undergoes an oxidative deamination to produce ammonia and the pyruvoyl prosthetic group on the alpha chain. During this reaction, the Ser that is part of the protease active site of the proenzyme becomes the pyruvoyl prosthetic group, which constitutes an essential element of the active site of the mature decarboxylase.</text>
</comment>
<keyword evidence="5 11" id="KW-0472">Membrane</keyword>
<dbReference type="RefSeq" id="WP_088388534.1">
    <property type="nucleotide sequence ID" value="NZ_CP084156.1"/>
</dbReference>
<keyword evidence="4 11" id="KW-0443">Lipid metabolism</keyword>
<sequence>MEFEKIQYIERKTGEIKTEKVMGEGALKFLYYNPFGKLALHTIVKRKFLSDWYGRKMSKPESKEKIKSFVEEMGIDMSEYKRPIEDYTSFNDFFYRELKDGARKIDYNKNVIVSPADGKILAYQNIKEVDKFFVKGSEFTLEEFFNDKKLAQKYEDGTFVIIRLAPADYHRFHFPVDGEISEVKKISGDYYSVSTHAIKTNFRIFCENKREYAILKTEKFGDIAMFDIGATMVGGIVQTYKANSSVKKGEEKGYFLFGGSTCILVFEKDKVVIDEDIIKNTQNKIETRIYMGEKFGNEKN</sequence>
<feature type="modified residue" description="Pyruvic acid (Ser); by autocatalysis" evidence="11">
    <location>
        <position position="260"/>
    </location>
</feature>
<feature type="active site" description="Charge relay system; for autoendoproteolytic cleavage activity" evidence="11">
    <location>
        <position position="260"/>
    </location>
</feature>
<keyword evidence="11" id="KW-1003">Cell membrane</keyword>
<comment type="subcellular location">
    <subcellularLocation>
        <location evidence="11">Cell membrane</location>
        <topology evidence="11">Peripheral membrane protein</topology>
    </subcellularLocation>
</comment>
<keyword evidence="8 11" id="KW-0456">Lyase</keyword>
<keyword evidence="9 11" id="KW-1208">Phospholipid metabolism</keyword>
<evidence type="ECO:0000256" key="11">
    <source>
        <dbReference type="HAMAP-Rule" id="MF_00663"/>
    </source>
</evidence>
<evidence type="ECO:0000313" key="12">
    <source>
        <dbReference type="EMBL" id="OWP25407.1"/>
    </source>
</evidence>
<evidence type="ECO:0000256" key="7">
    <source>
        <dbReference type="ARBA" id="ARBA00023209"/>
    </source>
</evidence>
<comment type="caution">
    <text evidence="12">The sequence shown here is derived from an EMBL/GenBank/DDBJ whole genome shotgun (WGS) entry which is preliminary data.</text>
</comment>
<dbReference type="NCBIfam" id="TIGR00163">
    <property type="entry name" value="PS_decarb"/>
    <property type="match status" value="1"/>
</dbReference>
<dbReference type="UniPathway" id="UPA00558">
    <property type="reaction ID" value="UER00616"/>
</dbReference>
<dbReference type="InterPro" id="IPR033177">
    <property type="entry name" value="PSD-B"/>
</dbReference>
<dbReference type="AlphaFoldDB" id="A0A246EFM6"/>
<comment type="similarity">
    <text evidence="11">Belongs to the phosphatidylserine decarboxylase family. PSD-B subfamily. Prokaryotic type II sub-subfamily.</text>
</comment>
<feature type="site" description="Cleavage (non-hydrolytic); by autocatalysis" evidence="11">
    <location>
        <begin position="259"/>
        <end position="260"/>
    </location>
</feature>
<keyword evidence="3 11" id="KW-0210">Decarboxylase</keyword>
<dbReference type="InterPro" id="IPR033179">
    <property type="entry name" value="PSD_type2_pro"/>
</dbReference>
<dbReference type="GO" id="GO:0005886">
    <property type="term" value="C:plasma membrane"/>
    <property type="evidence" value="ECO:0007669"/>
    <property type="project" value="UniProtKB-SubCell"/>
</dbReference>
<comment type="pathway">
    <text evidence="1">Lipid metabolism.</text>
</comment>
<keyword evidence="10 11" id="KW-0670">Pyruvate</keyword>
<accession>A0A246EFM6</accession>
<comment type="function">
    <text evidence="11">Catalyzes the formation of phosphatidylethanolamine (PtdEtn) from phosphatidylserine (PtdSer).</text>
</comment>
<dbReference type="EMBL" id="NHRT01000001">
    <property type="protein sequence ID" value="OWP25407.1"/>
    <property type="molecule type" value="Genomic_DNA"/>
</dbReference>
<comment type="subunit">
    <text evidence="11">Heterodimer of a large membrane-associated beta subunit and a small pyruvoyl-containing alpha subunit.</text>
</comment>
<dbReference type="PANTHER" id="PTHR10067">
    <property type="entry name" value="PHOSPHATIDYLSERINE DECARBOXYLASE"/>
    <property type="match status" value="1"/>
</dbReference>
<feature type="active site" description="Charge relay system; for autoendoproteolytic cleavage activity" evidence="11">
    <location>
        <position position="173"/>
    </location>
</feature>
<dbReference type="Proteomes" id="UP000197470">
    <property type="component" value="Unassembled WGS sequence"/>
</dbReference>
<comment type="cofactor">
    <cofactor evidence="11">
        <name>pyruvate</name>
        <dbReference type="ChEBI" id="CHEBI:15361"/>
    </cofactor>
    <text evidence="11">Binds 1 pyruvoyl group covalently per subunit.</text>
</comment>
<keyword evidence="2 11" id="KW-0444">Lipid biosynthesis</keyword>
<proteinExistence type="inferred from homology"/>
<dbReference type="NCBIfam" id="NF001941">
    <property type="entry name" value="PRK00723.1"/>
    <property type="match status" value="1"/>
</dbReference>
<feature type="active site" description="Charge relay system; for autoendoproteolytic cleavage activity" evidence="11">
    <location>
        <position position="117"/>
    </location>
</feature>
<dbReference type="Pfam" id="PF02666">
    <property type="entry name" value="PS_Dcarbxylase"/>
    <property type="match status" value="1"/>
</dbReference>
<evidence type="ECO:0000256" key="4">
    <source>
        <dbReference type="ARBA" id="ARBA00023098"/>
    </source>
</evidence>
<dbReference type="GO" id="GO:0004609">
    <property type="term" value="F:phosphatidylserine decarboxylase activity"/>
    <property type="evidence" value="ECO:0007669"/>
    <property type="project" value="UniProtKB-UniRule"/>
</dbReference>
<dbReference type="GO" id="GO:0006646">
    <property type="term" value="P:phosphatidylethanolamine biosynthetic process"/>
    <property type="evidence" value="ECO:0007669"/>
    <property type="project" value="UniProtKB-UniRule"/>
</dbReference>
<evidence type="ECO:0000256" key="9">
    <source>
        <dbReference type="ARBA" id="ARBA00023264"/>
    </source>
</evidence>
<evidence type="ECO:0000256" key="1">
    <source>
        <dbReference type="ARBA" id="ARBA00005189"/>
    </source>
</evidence>
<dbReference type="HAMAP" id="MF_00663">
    <property type="entry name" value="PS_decarb_PSD_B_type2"/>
    <property type="match status" value="1"/>
</dbReference>
<evidence type="ECO:0000256" key="5">
    <source>
        <dbReference type="ARBA" id="ARBA00023136"/>
    </source>
</evidence>